<feature type="region of interest" description="Disordered" evidence="1">
    <location>
        <begin position="1"/>
        <end position="105"/>
    </location>
</feature>
<dbReference type="EMBL" id="ML978135">
    <property type="protein sequence ID" value="KAF2094106.1"/>
    <property type="molecule type" value="Genomic_DNA"/>
</dbReference>
<dbReference type="Gene3D" id="3.10.350.10">
    <property type="entry name" value="LysM domain"/>
    <property type="match status" value="1"/>
</dbReference>
<evidence type="ECO:0000259" key="2">
    <source>
        <dbReference type="SMART" id="SM00257"/>
    </source>
</evidence>
<evidence type="ECO:0000256" key="1">
    <source>
        <dbReference type="SAM" id="MobiDB-lite"/>
    </source>
</evidence>
<feature type="compositionally biased region" description="Basic and acidic residues" evidence="1">
    <location>
        <begin position="350"/>
        <end position="363"/>
    </location>
</feature>
<feature type="domain" description="LysM" evidence="2">
    <location>
        <begin position="232"/>
        <end position="276"/>
    </location>
</feature>
<evidence type="ECO:0000313" key="3">
    <source>
        <dbReference type="EMBL" id="KAF2094106.1"/>
    </source>
</evidence>
<name>A0A9P4M0Z3_9PEZI</name>
<dbReference type="SUPFAM" id="SSF54106">
    <property type="entry name" value="LysM domain"/>
    <property type="match status" value="1"/>
</dbReference>
<dbReference type="CDD" id="cd00118">
    <property type="entry name" value="LysM"/>
    <property type="match status" value="1"/>
</dbReference>
<feature type="compositionally biased region" description="Low complexity" evidence="1">
    <location>
        <begin position="1"/>
        <end position="19"/>
    </location>
</feature>
<dbReference type="PANTHER" id="PTHR20932">
    <property type="entry name" value="LYSM AND PUTATIVE PEPTIDOGLYCAN-BINDING DOMAIN-CONTAINING PROTEIN"/>
    <property type="match status" value="1"/>
</dbReference>
<evidence type="ECO:0000313" key="4">
    <source>
        <dbReference type="Proteomes" id="UP000799772"/>
    </source>
</evidence>
<dbReference type="OrthoDB" id="2192830at2759"/>
<gene>
    <name evidence="3" type="ORF">NA57DRAFT_60750</name>
</gene>
<feature type="region of interest" description="Disordered" evidence="1">
    <location>
        <begin position="425"/>
        <end position="455"/>
    </location>
</feature>
<feature type="region of interest" description="Disordered" evidence="1">
    <location>
        <begin position="610"/>
        <end position="663"/>
    </location>
</feature>
<dbReference type="AlphaFoldDB" id="A0A9P4M0Z3"/>
<dbReference type="InterPro" id="IPR036779">
    <property type="entry name" value="LysM_dom_sf"/>
</dbReference>
<keyword evidence="4" id="KW-1185">Reference proteome</keyword>
<feature type="region of interest" description="Disordered" evidence="1">
    <location>
        <begin position="198"/>
        <end position="224"/>
    </location>
</feature>
<sequence length="663" mass="70465">MNNPSVASSSRTTPSQSQSLRPRTRRLISGLDDEQELSLASSNGSNRVASPRGTPYGSRPVSPIPTKHPSRATSLEAQNPDGGLRADESNAPSRRNGRPRVAWGDDTFSWGKSWTALQGLASNVLGSELDTSTRRKRKAFESAHRRTTTSAPPAQWGPSGAPKMEVGAGSKEERDALVRARKRKDLLNADGYSVPDVNGRFKRRTSEDHNNERGIGGGDEEGEGDGEALVYLHRVKREDTMQGLAIRYNVPQSVLRKANRMWAHDSVQTRKVIVLPVDACGVKGKPVSGPLASTTEEEDLLQLGEPSPLPEGSSNGGNAMANELPNGWHLKDPKDTQLPSAGPPSSTASSHRDDADPPWKHDSWVLLPNDSQPTEIARMPRRTLGFFPPRRKSLCYSDGTNNTPSVSFDLPRPPLSPTNNRASFISDHSDPASATHASLERIRNRPARSSSLASSASVGTLAPPALFLQGPGGVGSLNDFAPGPAPDSLNRILGPHLPNVQPPPGVTFNPPPAFPSILDTDFGETFKTGAYSSYAGGAGGNNFAANLSGVEKWVRRTAGQVSRTYSTLSEASAKNTSKSRSGSGINLGVAGMGVGSGVGDLIELTDAFEIGGDGDEREGDDTPVLLDGGADRRWRDVGASARAETPVGMSRRVGRSGERAKAD</sequence>
<dbReference type="PANTHER" id="PTHR20932:SF8">
    <property type="entry name" value="LD22649P"/>
    <property type="match status" value="1"/>
</dbReference>
<feature type="compositionally biased region" description="Polar residues" evidence="1">
    <location>
        <begin position="38"/>
        <end position="48"/>
    </location>
</feature>
<feature type="region of interest" description="Disordered" evidence="1">
    <location>
        <begin position="283"/>
        <end position="371"/>
    </location>
</feature>
<accession>A0A9P4M0Z3</accession>
<feature type="region of interest" description="Disordered" evidence="1">
    <location>
        <begin position="565"/>
        <end position="586"/>
    </location>
</feature>
<feature type="compositionally biased region" description="Acidic residues" evidence="1">
    <location>
        <begin position="612"/>
        <end position="621"/>
    </location>
</feature>
<feature type="region of interest" description="Disordered" evidence="1">
    <location>
        <begin position="128"/>
        <end position="169"/>
    </location>
</feature>
<dbReference type="SMART" id="SM00257">
    <property type="entry name" value="LysM"/>
    <property type="match status" value="1"/>
</dbReference>
<protein>
    <recommendedName>
        <fullName evidence="2">LysM domain-containing protein</fullName>
    </recommendedName>
</protein>
<feature type="region of interest" description="Disordered" evidence="1">
    <location>
        <begin position="395"/>
        <end position="414"/>
    </location>
</feature>
<feature type="compositionally biased region" description="Polar residues" evidence="1">
    <location>
        <begin position="565"/>
        <end position="584"/>
    </location>
</feature>
<organism evidence="3 4">
    <name type="scientific">Rhizodiscina lignyota</name>
    <dbReference type="NCBI Taxonomy" id="1504668"/>
    <lineage>
        <taxon>Eukaryota</taxon>
        <taxon>Fungi</taxon>
        <taxon>Dikarya</taxon>
        <taxon>Ascomycota</taxon>
        <taxon>Pezizomycotina</taxon>
        <taxon>Dothideomycetes</taxon>
        <taxon>Pleosporomycetidae</taxon>
        <taxon>Aulographales</taxon>
        <taxon>Rhizodiscinaceae</taxon>
        <taxon>Rhizodiscina</taxon>
    </lineage>
</organism>
<dbReference type="Pfam" id="PF01476">
    <property type="entry name" value="LysM"/>
    <property type="match status" value="1"/>
</dbReference>
<feature type="compositionally biased region" description="Low complexity" evidence="1">
    <location>
        <begin position="339"/>
        <end position="349"/>
    </location>
</feature>
<proteinExistence type="predicted"/>
<dbReference type="InterPro" id="IPR045030">
    <property type="entry name" value="LYSM1-4"/>
</dbReference>
<dbReference type="Proteomes" id="UP000799772">
    <property type="component" value="Unassembled WGS sequence"/>
</dbReference>
<reference evidence="3" key="1">
    <citation type="journal article" date="2020" name="Stud. Mycol.">
        <title>101 Dothideomycetes genomes: a test case for predicting lifestyles and emergence of pathogens.</title>
        <authorList>
            <person name="Haridas S."/>
            <person name="Albert R."/>
            <person name="Binder M."/>
            <person name="Bloem J."/>
            <person name="Labutti K."/>
            <person name="Salamov A."/>
            <person name="Andreopoulos B."/>
            <person name="Baker S."/>
            <person name="Barry K."/>
            <person name="Bills G."/>
            <person name="Bluhm B."/>
            <person name="Cannon C."/>
            <person name="Castanera R."/>
            <person name="Culley D."/>
            <person name="Daum C."/>
            <person name="Ezra D."/>
            <person name="Gonzalez J."/>
            <person name="Henrissat B."/>
            <person name="Kuo A."/>
            <person name="Liang C."/>
            <person name="Lipzen A."/>
            <person name="Lutzoni F."/>
            <person name="Magnuson J."/>
            <person name="Mondo S."/>
            <person name="Nolan M."/>
            <person name="Ohm R."/>
            <person name="Pangilinan J."/>
            <person name="Park H.-J."/>
            <person name="Ramirez L."/>
            <person name="Alfaro M."/>
            <person name="Sun H."/>
            <person name="Tritt A."/>
            <person name="Yoshinaga Y."/>
            <person name="Zwiers L.-H."/>
            <person name="Turgeon B."/>
            <person name="Goodwin S."/>
            <person name="Spatafora J."/>
            <person name="Crous P."/>
            <person name="Grigoriev I."/>
        </authorList>
    </citation>
    <scope>NUCLEOTIDE SEQUENCE</scope>
    <source>
        <strain evidence="3">CBS 133067</strain>
    </source>
</reference>
<comment type="caution">
    <text evidence="3">The sequence shown here is derived from an EMBL/GenBank/DDBJ whole genome shotgun (WGS) entry which is preliminary data.</text>
</comment>
<dbReference type="InterPro" id="IPR018392">
    <property type="entry name" value="LysM"/>
</dbReference>